<dbReference type="Proteomes" id="UP000799776">
    <property type="component" value="Unassembled WGS sequence"/>
</dbReference>
<sequence length="66" mass="7574">MLMASKGHFFGQIPHPIQRRSEIKAILDSGATSMQSFPVRTTGQDFLHSCLHFYRLVSWRISRALL</sequence>
<dbReference type="OrthoDB" id="7392499at2759"/>
<keyword evidence="2" id="KW-1185">Reference proteome</keyword>
<evidence type="ECO:0000313" key="2">
    <source>
        <dbReference type="Proteomes" id="UP000799776"/>
    </source>
</evidence>
<reference evidence="1" key="1">
    <citation type="journal article" date="2020" name="Stud. Mycol.">
        <title>101 Dothideomycetes genomes: a test case for predicting lifestyles and emergence of pathogens.</title>
        <authorList>
            <person name="Haridas S."/>
            <person name="Albert R."/>
            <person name="Binder M."/>
            <person name="Bloem J."/>
            <person name="Labutti K."/>
            <person name="Salamov A."/>
            <person name="Andreopoulos B."/>
            <person name="Baker S."/>
            <person name="Barry K."/>
            <person name="Bills G."/>
            <person name="Bluhm B."/>
            <person name="Cannon C."/>
            <person name="Castanera R."/>
            <person name="Culley D."/>
            <person name="Daum C."/>
            <person name="Ezra D."/>
            <person name="Gonzalez J."/>
            <person name="Henrissat B."/>
            <person name="Kuo A."/>
            <person name="Liang C."/>
            <person name="Lipzen A."/>
            <person name="Lutzoni F."/>
            <person name="Magnuson J."/>
            <person name="Mondo S."/>
            <person name="Nolan M."/>
            <person name="Ohm R."/>
            <person name="Pangilinan J."/>
            <person name="Park H.-J."/>
            <person name="Ramirez L."/>
            <person name="Alfaro M."/>
            <person name="Sun H."/>
            <person name="Tritt A."/>
            <person name="Yoshinaga Y."/>
            <person name="Zwiers L.-H."/>
            <person name="Turgeon B."/>
            <person name="Goodwin S."/>
            <person name="Spatafora J."/>
            <person name="Crous P."/>
            <person name="Grigoriev I."/>
        </authorList>
    </citation>
    <scope>NUCLEOTIDE SEQUENCE</scope>
    <source>
        <strain evidence="1">CBS 121410</strain>
    </source>
</reference>
<feature type="non-terminal residue" evidence="1">
    <location>
        <position position="66"/>
    </location>
</feature>
<proteinExistence type="predicted"/>
<dbReference type="AlphaFoldDB" id="A0A6A5YB10"/>
<accession>A0A6A5YB10</accession>
<evidence type="ECO:0000313" key="1">
    <source>
        <dbReference type="EMBL" id="KAF2088908.1"/>
    </source>
</evidence>
<dbReference type="EMBL" id="ML978715">
    <property type="protein sequence ID" value="KAF2088908.1"/>
    <property type="molecule type" value="Genomic_DNA"/>
</dbReference>
<organism evidence="1 2">
    <name type="scientific">Saccharata proteae CBS 121410</name>
    <dbReference type="NCBI Taxonomy" id="1314787"/>
    <lineage>
        <taxon>Eukaryota</taxon>
        <taxon>Fungi</taxon>
        <taxon>Dikarya</taxon>
        <taxon>Ascomycota</taxon>
        <taxon>Pezizomycotina</taxon>
        <taxon>Dothideomycetes</taxon>
        <taxon>Dothideomycetes incertae sedis</taxon>
        <taxon>Botryosphaeriales</taxon>
        <taxon>Saccharataceae</taxon>
        <taxon>Saccharata</taxon>
    </lineage>
</organism>
<protein>
    <submittedName>
        <fullName evidence="1">Uncharacterized protein</fullName>
    </submittedName>
</protein>
<gene>
    <name evidence="1" type="ORF">K490DRAFT_9176</name>
</gene>
<name>A0A6A5YB10_9PEZI</name>